<feature type="transmembrane region" description="Helical" evidence="1">
    <location>
        <begin position="96"/>
        <end position="115"/>
    </location>
</feature>
<gene>
    <name evidence="2" type="ORF">KSL4_0309</name>
    <name evidence="3" type="ORF">PL111_1386</name>
</gene>
<dbReference type="RefSeq" id="WP_013231261.1">
    <property type="nucleotide sequence ID" value="NZ_FBSX01000025.1"/>
</dbReference>
<feature type="transmembrane region" description="Helical" evidence="1">
    <location>
        <begin position="121"/>
        <end position="140"/>
    </location>
</feature>
<dbReference type="AlphaFoldDB" id="A0AAN2QWT0"/>
<keyword evidence="1" id="KW-1133">Transmembrane helix</keyword>
<sequence>MNTRELAIVTWLLIIIICFLLSSRFRPMFWRGIHTLLKIAVEPAFVLIFIYQSIIIAGIILFILKYNLTLWIVKDYLIVFFTMVITFLGESKSKNFFSSLIHSLGFGAIFQFFISTYTFDYWKEMFIVFVTVVVSTLLVVNEKHNSPVKNLLNGFLLIMMFLIMTILIYKIVKDIAQLGNLNYWEGYFVEPVSWLINIPLIIFAIPHNYFWNRVAIE</sequence>
<dbReference type="EMBL" id="FBTB01000019">
    <property type="protein sequence ID" value="CUW15006.1"/>
    <property type="molecule type" value="Genomic_DNA"/>
</dbReference>
<evidence type="ECO:0000256" key="1">
    <source>
        <dbReference type="SAM" id="Phobius"/>
    </source>
</evidence>
<dbReference type="Proteomes" id="UP000199047">
    <property type="component" value="Unassembled WGS sequence"/>
</dbReference>
<feature type="transmembrane region" description="Helical" evidence="1">
    <location>
        <begin position="152"/>
        <end position="172"/>
    </location>
</feature>
<feature type="transmembrane region" description="Helical" evidence="1">
    <location>
        <begin position="6"/>
        <end position="23"/>
    </location>
</feature>
<protein>
    <submittedName>
        <fullName evidence="3">Uncharacterized protein</fullName>
    </submittedName>
</protein>
<reference evidence="4 5" key="1">
    <citation type="submission" date="2015-12" db="EMBL/GenBank/DDBJ databases">
        <authorList>
            <person name="Andreevskaya M."/>
        </authorList>
    </citation>
    <scope>NUCLEOTIDE SEQUENCE [LARGE SCALE GENOMIC DNA]</scope>
    <source>
        <strain evidence="2 5">KSL4-2</strain>
        <strain evidence="3 4">PL111</strain>
    </source>
</reference>
<dbReference type="Proteomes" id="UP000198868">
    <property type="component" value="Unassembled WGS sequence"/>
</dbReference>
<evidence type="ECO:0000313" key="2">
    <source>
        <dbReference type="EMBL" id="CUW15006.1"/>
    </source>
</evidence>
<feature type="transmembrane region" description="Helical" evidence="1">
    <location>
        <begin position="70"/>
        <end position="89"/>
    </location>
</feature>
<evidence type="ECO:0000313" key="5">
    <source>
        <dbReference type="Proteomes" id="UP000199047"/>
    </source>
</evidence>
<keyword evidence="1" id="KW-0812">Transmembrane</keyword>
<proteinExistence type="predicted"/>
<feature type="transmembrane region" description="Helical" evidence="1">
    <location>
        <begin position="44"/>
        <end position="64"/>
    </location>
</feature>
<keyword evidence="5" id="KW-1185">Reference proteome</keyword>
<keyword evidence="1" id="KW-0472">Membrane</keyword>
<dbReference type="GeneID" id="34302069"/>
<evidence type="ECO:0000313" key="4">
    <source>
        <dbReference type="Proteomes" id="UP000198868"/>
    </source>
</evidence>
<feature type="transmembrane region" description="Helical" evidence="1">
    <location>
        <begin position="192"/>
        <end position="211"/>
    </location>
</feature>
<name>A0AAN2QWT0_9LACO</name>
<accession>A0AAN2QWT0</accession>
<comment type="caution">
    <text evidence="3">The sequence shown here is derived from an EMBL/GenBank/DDBJ whole genome shotgun (WGS) entry which is preliminary data.</text>
</comment>
<dbReference type="EMBL" id="FBTU01000024">
    <property type="protein sequence ID" value="CUW17475.1"/>
    <property type="molecule type" value="Genomic_DNA"/>
</dbReference>
<organism evidence="3 4">
    <name type="scientific">Leuconostoc inhae</name>
    <dbReference type="NCBI Taxonomy" id="178001"/>
    <lineage>
        <taxon>Bacteria</taxon>
        <taxon>Bacillati</taxon>
        <taxon>Bacillota</taxon>
        <taxon>Bacilli</taxon>
        <taxon>Lactobacillales</taxon>
        <taxon>Lactobacillaceae</taxon>
        <taxon>Leuconostoc</taxon>
    </lineage>
</organism>
<evidence type="ECO:0000313" key="3">
    <source>
        <dbReference type="EMBL" id="CUW17475.1"/>
    </source>
</evidence>